<dbReference type="CDD" id="cd00161">
    <property type="entry name" value="beta-trefoil_Ricin-like"/>
    <property type="match status" value="1"/>
</dbReference>
<organism evidence="2 3">
    <name type="scientific">Apatococcus lobatus</name>
    <dbReference type="NCBI Taxonomy" id="904363"/>
    <lineage>
        <taxon>Eukaryota</taxon>
        <taxon>Viridiplantae</taxon>
        <taxon>Chlorophyta</taxon>
        <taxon>core chlorophytes</taxon>
        <taxon>Trebouxiophyceae</taxon>
        <taxon>Chlorellales</taxon>
        <taxon>Chlorellaceae</taxon>
        <taxon>Apatococcus</taxon>
    </lineage>
</organism>
<sequence>MGAASIFASSVRNPSILSHTEEPSDIVAIRGRRLLEAADDPSGSFPAEETLQQGSRRALLGLPFGAPIYLTRLVPKYTISQGLLALDGKAGVGTQTVLNNLTTQNTQLLTVQTTGEVQLSNLSNGQKVCLDVRAAQYADGVPVLTWPCNGGNNQKWNFVAKENAYYSISPVDNAKYCLDVRAFGTAANTPIEIWSCNGGTNQAWTLVSAG</sequence>
<dbReference type="SMART" id="SM00458">
    <property type="entry name" value="RICIN"/>
    <property type="match status" value="1"/>
</dbReference>
<feature type="domain" description="Ricin B lectin" evidence="1">
    <location>
        <begin position="75"/>
        <end position="207"/>
    </location>
</feature>
<evidence type="ECO:0000313" key="2">
    <source>
        <dbReference type="EMBL" id="KAK9831059.1"/>
    </source>
</evidence>
<dbReference type="AlphaFoldDB" id="A0AAW1RBD6"/>
<keyword evidence="3" id="KW-1185">Reference proteome</keyword>
<dbReference type="PROSITE" id="PS50231">
    <property type="entry name" value="RICIN_B_LECTIN"/>
    <property type="match status" value="1"/>
</dbReference>
<evidence type="ECO:0000259" key="1">
    <source>
        <dbReference type="SMART" id="SM00458"/>
    </source>
</evidence>
<comment type="caution">
    <text evidence="2">The sequence shown here is derived from an EMBL/GenBank/DDBJ whole genome shotgun (WGS) entry which is preliminary data.</text>
</comment>
<dbReference type="Pfam" id="PF00652">
    <property type="entry name" value="Ricin_B_lectin"/>
    <property type="match status" value="1"/>
</dbReference>
<dbReference type="EMBL" id="JALJOS010000014">
    <property type="protein sequence ID" value="KAK9831059.1"/>
    <property type="molecule type" value="Genomic_DNA"/>
</dbReference>
<reference evidence="2 3" key="1">
    <citation type="journal article" date="2024" name="Nat. Commun.">
        <title>Phylogenomics reveals the evolutionary origins of lichenization in chlorophyte algae.</title>
        <authorList>
            <person name="Puginier C."/>
            <person name="Libourel C."/>
            <person name="Otte J."/>
            <person name="Skaloud P."/>
            <person name="Haon M."/>
            <person name="Grisel S."/>
            <person name="Petersen M."/>
            <person name="Berrin J.G."/>
            <person name="Delaux P.M."/>
            <person name="Dal Grande F."/>
            <person name="Keller J."/>
        </authorList>
    </citation>
    <scope>NUCLEOTIDE SEQUENCE [LARGE SCALE GENOMIC DNA]</scope>
    <source>
        <strain evidence="2 3">SAG 2145</strain>
    </source>
</reference>
<dbReference type="InterPro" id="IPR035992">
    <property type="entry name" value="Ricin_B-like_lectins"/>
</dbReference>
<dbReference type="Gene3D" id="2.80.10.50">
    <property type="match status" value="2"/>
</dbReference>
<accession>A0AAW1RBD6</accession>
<name>A0AAW1RBD6_9CHLO</name>
<dbReference type="SUPFAM" id="SSF50370">
    <property type="entry name" value="Ricin B-like lectins"/>
    <property type="match status" value="1"/>
</dbReference>
<proteinExistence type="predicted"/>
<protein>
    <recommendedName>
        <fullName evidence="1">Ricin B lectin domain-containing protein</fullName>
    </recommendedName>
</protein>
<dbReference type="Proteomes" id="UP001438707">
    <property type="component" value="Unassembled WGS sequence"/>
</dbReference>
<dbReference type="InterPro" id="IPR000772">
    <property type="entry name" value="Ricin_B_lectin"/>
</dbReference>
<gene>
    <name evidence="2" type="ORF">WJX74_001510</name>
</gene>
<evidence type="ECO:0000313" key="3">
    <source>
        <dbReference type="Proteomes" id="UP001438707"/>
    </source>
</evidence>